<keyword evidence="2" id="KW-0732">Signal</keyword>
<comment type="caution">
    <text evidence="3">The sequence shown here is derived from an EMBL/GenBank/DDBJ whole genome shotgun (WGS) entry which is preliminary data.</text>
</comment>
<keyword evidence="1" id="KW-0472">Membrane</keyword>
<gene>
    <name evidence="3" type="ORF">ACFOX0_06965</name>
</gene>
<evidence type="ECO:0000313" key="3">
    <source>
        <dbReference type="EMBL" id="MFC4105676.1"/>
    </source>
</evidence>
<dbReference type="RefSeq" id="WP_377542875.1">
    <property type="nucleotide sequence ID" value="NZ_JBHSBN010000003.1"/>
</dbReference>
<feature type="signal peptide" evidence="2">
    <location>
        <begin position="1"/>
        <end position="29"/>
    </location>
</feature>
<organism evidence="3 4">
    <name type="scientific">Micromonospora zhanjiangensis</name>
    <dbReference type="NCBI Taxonomy" id="1522057"/>
    <lineage>
        <taxon>Bacteria</taxon>
        <taxon>Bacillati</taxon>
        <taxon>Actinomycetota</taxon>
        <taxon>Actinomycetes</taxon>
        <taxon>Micromonosporales</taxon>
        <taxon>Micromonosporaceae</taxon>
        <taxon>Micromonospora</taxon>
    </lineage>
</organism>
<sequence length="232" mass="23779">MNRTSRRLIILLAAACSAVALTGATVAGAAAAAAPRAAVTGTTATAPKPGPKAPLSVRISGEQMGEPLVIRAETDETLYDAVFDQVSWMGGAGQARALSAEDLGVKYTVLVFSGDVATQTYDLYPFAKGGPRACRPAKQPGRTGTAAWFYGRLNMPETLRAAGVPLAERPGTVTGGIGGGVAVERAETLDPGKDVDRVLGDLQRVLLLNAGVVIAITAGLAAIALLIRRRSG</sequence>
<name>A0ABV8KI42_9ACTN</name>
<dbReference type="PROSITE" id="PS51318">
    <property type="entry name" value="TAT"/>
    <property type="match status" value="1"/>
</dbReference>
<dbReference type="EMBL" id="JBHSBN010000003">
    <property type="protein sequence ID" value="MFC4105676.1"/>
    <property type="molecule type" value="Genomic_DNA"/>
</dbReference>
<keyword evidence="1" id="KW-1133">Transmembrane helix</keyword>
<reference evidence="4" key="1">
    <citation type="journal article" date="2019" name="Int. J. Syst. Evol. Microbiol.">
        <title>The Global Catalogue of Microorganisms (GCM) 10K type strain sequencing project: providing services to taxonomists for standard genome sequencing and annotation.</title>
        <authorList>
            <consortium name="The Broad Institute Genomics Platform"/>
            <consortium name="The Broad Institute Genome Sequencing Center for Infectious Disease"/>
            <person name="Wu L."/>
            <person name="Ma J."/>
        </authorList>
    </citation>
    <scope>NUCLEOTIDE SEQUENCE [LARGE SCALE GENOMIC DNA]</scope>
    <source>
        <strain evidence="4">2902at01</strain>
    </source>
</reference>
<feature type="transmembrane region" description="Helical" evidence="1">
    <location>
        <begin position="206"/>
        <end position="227"/>
    </location>
</feature>
<accession>A0ABV8KI42</accession>
<dbReference type="InterPro" id="IPR006311">
    <property type="entry name" value="TAT_signal"/>
</dbReference>
<feature type="chain" id="PRO_5045495504" evidence="2">
    <location>
        <begin position="30"/>
        <end position="232"/>
    </location>
</feature>
<keyword evidence="4" id="KW-1185">Reference proteome</keyword>
<protein>
    <submittedName>
        <fullName evidence="3">Uncharacterized protein</fullName>
    </submittedName>
</protein>
<evidence type="ECO:0000256" key="1">
    <source>
        <dbReference type="SAM" id="Phobius"/>
    </source>
</evidence>
<dbReference type="Proteomes" id="UP001595868">
    <property type="component" value="Unassembled WGS sequence"/>
</dbReference>
<keyword evidence="1" id="KW-0812">Transmembrane</keyword>
<proteinExistence type="predicted"/>
<evidence type="ECO:0000313" key="4">
    <source>
        <dbReference type="Proteomes" id="UP001595868"/>
    </source>
</evidence>
<evidence type="ECO:0000256" key="2">
    <source>
        <dbReference type="SAM" id="SignalP"/>
    </source>
</evidence>